<dbReference type="GO" id="GO:0005815">
    <property type="term" value="C:microtubule organizing center"/>
    <property type="evidence" value="ECO:0007669"/>
    <property type="project" value="InterPro"/>
</dbReference>
<sequence>MTFAIHIHDPKSAHTRRRSASATSAQWEGLRTLRRPTAVWPAVSPSPSSSSTCSTSSFRHSASTVDSSRHTSLSRRQSLGKPPGIHSPSTTSSQSQQKPKPSPSTLMLPHVSPSYSSTTNNSQHKTAPMKELEKLLTDLKKENFDLKLRLFHLESTMATEIDKYWLQSENERLQADLQLKVAETERLEDSLLGLGSRLAEEMEKNKAKLSRDATTQTDDTGPCAPLSATTHQPSQWSTQETNTGSCLYPTDTVFPSNAAAFGLLSRPRRASLSHSSSMEMDSVADQFQQQVHIVTPNYRVQRWLKTME</sequence>
<dbReference type="Proteomes" id="UP000242146">
    <property type="component" value="Unassembled WGS sequence"/>
</dbReference>
<dbReference type="GO" id="GO:0005737">
    <property type="term" value="C:cytoplasm"/>
    <property type="evidence" value="ECO:0007669"/>
    <property type="project" value="UniProtKB-SubCell"/>
</dbReference>
<comment type="caution">
    <text evidence="5">The sequence shown here is derived from an EMBL/GenBank/DDBJ whole genome shotgun (WGS) entry which is preliminary data.</text>
</comment>
<feature type="domain" description="Centrosomin N-terminal motif 1" evidence="4">
    <location>
        <begin position="129"/>
        <end position="192"/>
    </location>
</feature>
<gene>
    <name evidence="5" type="ORF">DM01DRAFT_1330688</name>
</gene>
<keyword evidence="2" id="KW-0963">Cytoplasm</keyword>
<dbReference type="AlphaFoldDB" id="A0A1X2GWU9"/>
<proteinExistence type="predicted"/>
<dbReference type="Pfam" id="PF07989">
    <property type="entry name" value="Cnn_1N"/>
    <property type="match status" value="1"/>
</dbReference>
<organism evidence="5 6">
    <name type="scientific">Hesseltinella vesiculosa</name>
    <dbReference type="NCBI Taxonomy" id="101127"/>
    <lineage>
        <taxon>Eukaryota</taxon>
        <taxon>Fungi</taxon>
        <taxon>Fungi incertae sedis</taxon>
        <taxon>Mucoromycota</taxon>
        <taxon>Mucoromycotina</taxon>
        <taxon>Mucoromycetes</taxon>
        <taxon>Mucorales</taxon>
        <taxon>Cunninghamellaceae</taxon>
        <taxon>Hesseltinella</taxon>
    </lineage>
</organism>
<accession>A0A1X2GWU9</accession>
<feature type="region of interest" description="Disordered" evidence="3">
    <location>
        <begin position="203"/>
        <end position="242"/>
    </location>
</feature>
<feature type="compositionally biased region" description="Polar residues" evidence="3">
    <location>
        <begin position="227"/>
        <end position="242"/>
    </location>
</feature>
<feature type="region of interest" description="Disordered" evidence="3">
    <location>
        <begin position="1"/>
        <end position="127"/>
    </location>
</feature>
<keyword evidence="6" id="KW-1185">Reference proteome</keyword>
<evidence type="ECO:0000313" key="6">
    <source>
        <dbReference type="Proteomes" id="UP000242146"/>
    </source>
</evidence>
<name>A0A1X2GWU9_9FUNG</name>
<evidence type="ECO:0000313" key="5">
    <source>
        <dbReference type="EMBL" id="ORX62558.1"/>
    </source>
</evidence>
<evidence type="ECO:0000256" key="1">
    <source>
        <dbReference type="ARBA" id="ARBA00004496"/>
    </source>
</evidence>
<comment type="subcellular location">
    <subcellularLocation>
        <location evidence="1">Cytoplasm</location>
    </subcellularLocation>
</comment>
<dbReference type="OrthoDB" id="10255000at2759"/>
<protein>
    <recommendedName>
        <fullName evidence="4">Centrosomin N-terminal motif 1 domain-containing protein</fullName>
    </recommendedName>
</protein>
<feature type="compositionally biased region" description="Low complexity" evidence="3">
    <location>
        <begin position="36"/>
        <end position="65"/>
    </location>
</feature>
<feature type="compositionally biased region" description="Polar residues" evidence="3">
    <location>
        <begin position="113"/>
        <end position="125"/>
    </location>
</feature>
<evidence type="ECO:0000256" key="3">
    <source>
        <dbReference type="SAM" id="MobiDB-lite"/>
    </source>
</evidence>
<dbReference type="InterPro" id="IPR012943">
    <property type="entry name" value="Cnn_1N"/>
</dbReference>
<feature type="compositionally biased region" description="Low complexity" evidence="3">
    <location>
        <begin position="87"/>
        <end position="105"/>
    </location>
</feature>
<evidence type="ECO:0000256" key="2">
    <source>
        <dbReference type="ARBA" id="ARBA00022490"/>
    </source>
</evidence>
<reference evidence="5 6" key="1">
    <citation type="submission" date="2016-07" db="EMBL/GenBank/DDBJ databases">
        <title>Pervasive Adenine N6-methylation of Active Genes in Fungi.</title>
        <authorList>
            <consortium name="DOE Joint Genome Institute"/>
            <person name="Mondo S.J."/>
            <person name="Dannebaum R.O."/>
            <person name="Kuo R.C."/>
            <person name="Labutti K."/>
            <person name="Haridas S."/>
            <person name="Kuo A."/>
            <person name="Salamov A."/>
            <person name="Ahrendt S.R."/>
            <person name="Lipzen A."/>
            <person name="Sullivan W."/>
            <person name="Andreopoulos W.B."/>
            <person name="Clum A."/>
            <person name="Lindquist E."/>
            <person name="Daum C."/>
            <person name="Ramamoorthy G.K."/>
            <person name="Gryganskyi A."/>
            <person name="Culley D."/>
            <person name="Magnuson J.K."/>
            <person name="James T.Y."/>
            <person name="O'Malley M.A."/>
            <person name="Stajich J.E."/>
            <person name="Spatafora J.W."/>
            <person name="Visel A."/>
            <person name="Grigoriev I.V."/>
        </authorList>
    </citation>
    <scope>NUCLEOTIDE SEQUENCE [LARGE SCALE GENOMIC DNA]</scope>
    <source>
        <strain evidence="5 6">NRRL 3301</strain>
    </source>
</reference>
<dbReference type="EMBL" id="MCGT01000001">
    <property type="protein sequence ID" value="ORX62558.1"/>
    <property type="molecule type" value="Genomic_DNA"/>
</dbReference>
<feature type="compositionally biased region" description="Basic and acidic residues" evidence="3">
    <location>
        <begin position="1"/>
        <end position="12"/>
    </location>
</feature>
<evidence type="ECO:0000259" key="4">
    <source>
        <dbReference type="Pfam" id="PF07989"/>
    </source>
</evidence>